<name>A0ABQ5V2S5_9PROT</name>
<comment type="caution">
    <text evidence="1">The sequence shown here is derived from an EMBL/GenBank/DDBJ whole genome shotgun (WGS) entry which is preliminary data.</text>
</comment>
<dbReference type="PANTHER" id="PTHR32305:SF15">
    <property type="entry name" value="PROTEIN RHSA-RELATED"/>
    <property type="match status" value="1"/>
</dbReference>
<keyword evidence="2" id="KW-1185">Reference proteome</keyword>
<accession>A0ABQ5V2S5</accession>
<dbReference type="Gene3D" id="2.180.10.10">
    <property type="entry name" value="RHS repeat-associated core"/>
    <property type="match status" value="1"/>
</dbReference>
<dbReference type="PANTHER" id="PTHR32305">
    <property type="match status" value="1"/>
</dbReference>
<gene>
    <name evidence="1" type="ORF">GCM10007854_27990</name>
</gene>
<protein>
    <recommendedName>
        <fullName evidence="3">RHS repeat-associated core domain-containing protein</fullName>
    </recommendedName>
</protein>
<evidence type="ECO:0000313" key="1">
    <source>
        <dbReference type="EMBL" id="GLQ21844.1"/>
    </source>
</evidence>
<reference evidence="1" key="1">
    <citation type="journal article" date="2014" name="Int. J. Syst. Evol. Microbiol.">
        <title>Complete genome of a new Firmicutes species belonging to the dominant human colonic microbiota ('Ruminococcus bicirculans') reveals two chromosomes and a selective capacity to utilize plant glucans.</title>
        <authorList>
            <consortium name="NISC Comparative Sequencing Program"/>
            <person name="Wegmann U."/>
            <person name="Louis P."/>
            <person name="Goesmann A."/>
            <person name="Henrissat B."/>
            <person name="Duncan S.H."/>
            <person name="Flint H.J."/>
        </authorList>
    </citation>
    <scope>NUCLEOTIDE SEQUENCE</scope>
    <source>
        <strain evidence="1">NBRC 108216</strain>
    </source>
</reference>
<dbReference type="EMBL" id="BSNJ01000007">
    <property type="protein sequence ID" value="GLQ21844.1"/>
    <property type="molecule type" value="Genomic_DNA"/>
</dbReference>
<dbReference type="RefSeq" id="WP_284373832.1">
    <property type="nucleotide sequence ID" value="NZ_BSNJ01000007.1"/>
</dbReference>
<evidence type="ECO:0008006" key="3">
    <source>
        <dbReference type="Google" id="ProtNLM"/>
    </source>
</evidence>
<dbReference type="NCBIfam" id="TIGR03696">
    <property type="entry name" value="Rhs_assc_core"/>
    <property type="match status" value="1"/>
</dbReference>
<reference evidence="1" key="2">
    <citation type="submission" date="2023-01" db="EMBL/GenBank/DDBJ databases">
        <title>Draft genome sequence of Algimonas porphyrae strain NBRC 108216.</title>
        <authorList>
            <person name="Sun Q."/>
            <person name="Mori K."/>
        </authorList>
    </citation>
    <scope>NUCLEOTIDE SEQUENCE</scope>
    <source>
        <strain evidence="1">NBRC 108216</strain>
    </source>
</reference>
<proteinExistence type="predicted"/>
<sequence length="370" mass="39425">MNGRNSFYVYDFAGRLMLSHKEADGEGVERLYLESGQALGKWTGTKLTYFHTDHLGTPIRGTHGMGGTETVGADVFQQFQTPYGMQPTTSWHGTGNTGFDPAFGQGSNCGVTGFTTHANDCETGLTYMQARYYDPVSSRFTSVDPVTFTNTGNTGMINRYGYVENDPISFLDPYGTDKVHISVGGYFVAGIGYTVNLGVAVDFSPERRTGFLPDISIYSTTGRQGGFGGGVGVDLGYFRGGNEDFYGRGSQLVGDTPAIGITLSEPNSSTEFNNSGDIAVGLGYAAGLTGGEVNTRNLFSTKDFANTIDMLIGGEVSSSNASNLASRYLGKDIEVTQVDSSTQTFSFTRTGSRLKQKVTCKSSGDGTSSC</sequence>
<dbReference type="InterPro" id="IPR022385">
    <property type="entry name" value="Rhs_assc_core"/>
</dbReference>
<evidence type="ECO:0000313" key="2">
    <source>
        <dbReference type="Proteomes" id="UP001161390"/>
    </source>
</evidence>
<organism evidence="1 2">
    <name type="scientific">Algimonas porphyrae</name>
    <dbReference type="NCBI Taxonomy" id="1128113"/>
    <lineage>
        <taxon>Bacteria</taxon>
        <taxon>Pseudomonadati</taxon>
        <taxon>Pseudomonadota</taxon>
        <taxon>Alphaproteobacteria</taxon>
        <taxon>Maricaulales</taxon>
        <taxon>Robiginitomaculaceae</taxon>
        <taxon>Algimonas</taxon>
    </lineage>
</organism>
<dbReference type="InterPro" id="IPR050708">
    <property type="entry name" value="T6SS_VgrG/RHS"/>
</dbReference>
<dbReference type="Proteomes" id="UP001161390">
    <property type="component" value="Unassembled WGS sequence"/>
</dbReference>